<dbReference type="PANTHER" id="PTHR33840:SF1">
    <property type="entry name" value="TLE1 PHOSPHOLIPASE DOMAIN-CONTAINING PROTEIN"/>
    <property type="match status" value="1"/>
</dbReference>
<dbReference type="Proteomes" id="UP000182567">
    <property type="component" value="Chromosome"/>
</dbReference>
<dbReference type="Pfam" id="PF09994">
    <property type="entry name" value="T6SS_Tle1-like_cat"/>
    <property type="match status" value="1"/>
</dbReference>
<evidence type="ECO:0000313" key="3">
    <source>
        <dbReference type="Proteomes" id="UP000182567"/>
    </source>
</evidence>
<dbReference type="RefSeq" id="WP_071553793.1">
    <property type="nucleotide sequence ID" value="NZ_CP017886.1"/>
</dbReference>
<reference evidence="3" key="1">
    <citation type="submission" date="2016-10" db="EMBL/GenBank/DDBJ databases">
        <title>Pseudomonas frederiksbergensis ERGS4:02 complete genome.</title>
        <authorList>
            <person name="Kumar R."/>
            <person name="Acharya V."/>
            <person name="Singh D."/>
        </authorList>
    </citation>
    <scope>NUCLEOTIDE SEQUENCE [LARGE SCALE GENOMIC DNA]</scope>
    <source>
        <strain evidence="3">ERGS4:02</strain>
    </source>
</reference>
<gene>
    <name evidence="2" type="ORF">BLL42_20540</name>
</gene>
<evidence type="ECO:0000313" key="2">
    <source>
        <dbReference type="EMBL" id="APC18001.1"/>
    </source>
</evidence>
<organism evidence="2 3">
    <name type="scientific">Pseudomonas frederiksbergensis</name>
    <dbReference type="NCBI Taxonomy" id="104087"/>
    <lineage>
        <taxon>Bacteria</taxon>
        <taxon>Pseudomonadati</taxon>
        <taxon>Pseudomonadota</taxon>
        <taxon>Gammaproteobacteria</taxon>
        <taxon>Pseudomonadales</taxon>
        <taxon>Pseudomonadaceae</taxon>
        <taxon>Pseudomonas</taxon>
    </lineage>
</organism>
<proteinExistence type="predicted"/>
<dbReference type="AlphaFoldDB" id="A0A1J0EPK1"/>
<dbReference type="CDD" id="cd14743">
    <property type="entry name" value="PAAR_CT_1"/>
    <property type="match status" value="1"/>
</dbReference>
<protein>
    <recommendedName>
        <fullName evidence="1">T6SS Phospholipase effector Tle1-like catalytic domain-containing protein</fullName>
    </recommendedName>
</protein>
<dbReference type="InterPro" id="IPR008727">
    <property type="entry name" value="PAAR_motif"/>
</dbReference>
<dbReference type="Gene3D" id="2.60.200.60">
    <property type="match status" value="1"/>
</dbReference>
<dbReference type="InterPro" id="IPR018712">
    <property type="entry name" value="Tle1-like_cat"/>
</dbReference>
<dbReference type="Pfam" id="PF05488">
    <property type="entry name" value="PAAR_motif"/>
    <property type="match status" value="1"/>
</dbReference>
<evidence type="ECO:0000259" key="1">
    <source>
        <dbReference type="Pfam" id="PF09994"/>
    </source>
</evidence>
<dbReference type="EMBL" id="CP017886">
    <property type="protein sequence ID" value="APC18001.1"/>
    <property type="molecule type" value="Genomic_DNA"/>
</dbReference>
<dbReference type="GeneID" id="46910667"/>
<dbReference type="OrthoDB" id="4378831at2"/>
<sequence length="617" mass="66816">MSGKPAARKTDTVSCPRCGATAIDSGSPNVFFDGLPAARVTDCTTCGSVLTMGAMSSVKINGQASLVIGSQGTHGDTITGGSSSIIIGNNFTPAPVSPVSPMPAHLVEPSSYVPTVSALTPTPEPAAVVDNSGLEEEEEEEELEEESSVGITLRIGVFFDGTLNNANNGALGLLCGASHPIKPEDLDATCKPYMSDPDSSYANDESNVKKLSDLYFSPEEIQDEGEQHQFFQALYVEGIGTSSGQADSLMGAGMGRGATGVSAKVEDAFREVMRTIRNFTQTNPDSKIVNLTFDTFGFSRGAAAARHFANEVALGQKGPLGQTIKMFRRAFHETFGGEYQQDIQMGFIGLFDTVASVGGLANLGYVRSQKAPWLNLYLPRSMFPNVVQLAARDEIRANFPLTRVKADHPEYTVPGVHSDIGGGYFPEGNECLLVSPMQALDVPVTTDVKYTSIYRDAQQVKAQWVANGWPAEMLEIVTPYVRGLPPSEQDRLNPTKRVYAALQLKRPVRGELSRVYLRVMYELAKQKGVRFDHLEDSDPRYVVSSELQALCDRFVAGDYSTTPAEEQLLKLRYIHTSANWNPPTILQGSIPRTSAGLLYFNAPTTDGIRVQHPHVPD</sequence>
<dbReference type="PANTHER" id="PTHR33840">
    <property type="match status" value="1"/>
</dbReference>
<name>A0A1J0EPK1_9PSED</name>
<accession>A0A1J0EPK1</accession>
<feature type="domain" description="T6SS Phospholipase effector Tle1-like catalytic" evidence="1">
    <location>
        <begin position="335"/>
        <end position="428"/>
    </location>
</feature>